<dbReference type="EMBL" id="JBCITK010000001">
    <property type="protein sequence ID" value="MEN0644356.1"/>
    <property type="molecule type" value="Genomic_DNA"/>
</dbReference>
<dbReference type="Proteomes" id="UP001418796">
    <property type="component" value="Unassembled WGS sequence"/>
</dbReference>
<gene>
    <name evidence="2" type="ORF">MKY91_14490</name>
</gene>
<protein>
    <submittedName>
        <fullName evidence="2">DUF485 domain-containing protein</fullName>
    </submittedName>
</protein>
<evidence type="ECO:0000256" key="1">
    <source>
        <dbReference type="SAM" id="Phobius"/>
    </source>
</evidence>
<accession>A0ABU9VKC8</accession>
<dbReference type="InterPro" id="IPR007436">
    <property type="entry name" value="DUF485"/>
</dbReference>
<keyword evidence="1" id="KW-1133">Transmembrane helix</keyword>
<dbReference type="Pfam" id="PF04341">
    <property type="entry name" value="DUF485"/>
    <property type="match status" value="1"/>
</dbReference>
<feature type="transmembrane region" description="Helical" evidence="1">
    <location>
        <begin position="35"/>
        <end position="56"/>
    </location>
</feature>
<evidence type="ECO:0000313" key="3">
    <source>
        <dbReference type="Proteomes" id="UP001418796"/>
    </source>
</evidence>
<comment type="caution">
    <text evidence="2">The sequence shown here is derived from an EMBL/GenBank/DDBJ whole genome shotgun (WGS) entry which is preliminary data.</text>
</comment>
<proteinExistence type="predicted"/>
<keyword evidence="1" id="KW-0812">Transmembrane</keyword>
<reference evidence="2 3" key="1">
    <citation type="submission" date="2024-03" db="EMBL/GenBank/DDBJ databases">
        <title>Bacilli Hybrid Assemblies.</title>
        <authorList>
            <person name="Kovac J."/>
        </authorList>
    </citation>
    <scope>NUCLEOTIDE SEQUENCE [LARGE SCALE GENOMIC DNA]</scope>
    <source>
        <strain evidence="2 3">FSL R7-0666</strain>
    </source>
</reference>
<dbReference type="PANTHER" id="PTHR38441">
    <property type="entry name" value="INTEGRAL MEMBRANE PROTEIN-RELATED"/>
    <property type="match status" value="1"/>
</dbReference>
<keyword evidence="1" id="KW-0472">Membrane</keyword>
<organism evidence="2 3">
    <name type="scientific">Alkalicoccobacillus gibsonii</name>
    <dbReference type="NCBI Taxonomy" id="79881"/>
    <lineage>
        <taxon>Bacteria</taxon>
        <taxon>Bacillati</taxon>
        <taxon>Bacillota</taxon>
        <taxon>Bacilli</taxon>
        <taxon>Bacillales</taxon>
        <taxon>Bacillaceae</taxon>
        <taxon>Alkalicoccobacillus</taxon>
    </lineage>
</organism>
<dbReference type="PANTHER" id="PTHR38441:SF1">
    <property type="entry name" value="MEMBRANE PROTEIN"/>
    <property type="match status" value="1"/>
</dbReference>
<feature type="transmembrane region" description="Helical" evidence="1">
    <location>
        <begin position="68"/>
        <end position="90"/>
    </location>
</feature>
<name>A0ABU9VKC8_9BACI</name>
<sequence length="113" mass="13064">MSQVKSKSDANPPLQYSQVEESTKFKELMQEKKRFIIPLTVFFLLFYFSLPILASYTTILNNPAIGSITWVWILAIAQFVMTWTLCILYVKKAARFDQKADEILSEYKGGRSK</sequence>
<keyword evidence="3" id="KW-1185">Reference proteome</keyword>
<dbReference type="RefSeq" id="WP_343131068.1">
    <property type="nucleotide sequence ID" value="NZ_JBCITK010000001.1"/>
</dbReference>
<evidence type="ECO:0000313" key="2">
    <source>
        <dbReference type="EMBL" id="MEN0644356.1"/>
    </source>
</evidence>